<keyword evidence="3" id="KW-1185">Reference proteome</keyword>
<evidence type="ECO:0000313" key="2">
    <source>
        <dbReference type="EMBL" id="POW11864.1"/>
    </source>
</evidence>
<proteinExistence type="predicted"/>
<dbReference type="Proteomes" id="UP000239156">
    <property type="component" value="Unassembled WGS sequence"/>
</dbReference>
<organism evidence="2 3">
    <name type="scientific">Puccinia striiformis</name>
    <dbReference type="NCBI Taxonomy" id="27350"/>
    <lineage>
        <taxon>Eukaryota</taxon>
        <taxon>Fungi</taxon>
        <taxon>Dikarya</taxon>
        <taxon>Basidiomycota</taxon>
        <taxon>Pucciniomycotina</taxon>
        <taxon>Pucciniomycetes</taxon>
        <taxon>Pucciniales</taxon>
        <taxon>Pucciniaceae</taxon>
        <taxon>Puccinia</taxon>
    </lineage>
</organism>
<dbReference type="EMBL" id="PKSL01000035">
    <property type="protein sequence ID" value="POW11864.1"/>
    <property type="molecule type" value="Genomic_DNA"/>
</dbReference>
<evidence type="ECO:0000313" key="3">
    <source>
        <dbReference type="Proteomes" id="UP000239156"/>
    </source>
</evidence>
<gene>
    <name evidence="2" type="ORF">PSTT_04900</name>
</gene>
<feature type="region of interest" description="Disordered" evidence="1">
    <location>
        <begin position="481"/>
        <end position="538"/>
    </location>
</feature>
<dbReference type="AlphaFoldDB" id="A0A2S4VQP1"/>
<dbReference type="VEuPathDB" id="FungiDB:PSTT_04900"/>
<feature type="compositionally biased region" description="Basic residues" evidence="1">
    <location>
        <begin position="509"/>
        <end position="518"/>
    </location>
</feature>
<protein>
    <submittedName>
        <fullName evidence="2">Uncharacterized protein</fullName>
    </submittedName>
</protein>
<accession>A0A2S4VQP1</accession>
<feature type="region of interest" description="Disordered" evidence="1">
    <location>
        <begin position="348"/>
        <end position="391"/>
    </location>
</feature>
<comment type="caution">
    <text evidence="2">The sequence shown here is derived from an EMBL/GenBank/DDBJ whole genome shotgun (WGS) entry which is preliminary data.</text>
</comment>
<name>A0A2S4VQP1_9BASI</name>
<reference evidence="2" key="1">
    <citation type="submission" date="2017-12" db="EMBL/GenBank/DDBJ databases">
        <title>Gene loss provides genomic basis for host adaptation in cereal stripe rust fungi.</title>
        <authorList>
            <person name="Xia C."/>
        </authorList>
    </citation>
    <scope>NUCLEOTIDE SEQUENCE [LARGE SCALE GENOMIC DNA]</scope>
    <source>
        <strain evidence="2">93-210</strain>
    </source>
</reference>
<dbReference type="VEuPathDB" id="FungiDB:PSHT_11728"/>
<sequence>MPPMYTQAFPHCFRLWGGSLLSRFSTPTGAPLRKPTHFCSLAYIIHHNVNGAAPGVPDPTAPVNVNQTVPVSLVMADPVPEIEGPATVADSGADDGALITLDYCLYVSTFNHLTSAKSKNKNKNDSEKIVPPKNAMPSMRINLHNRTWDELRGEIIRVIGSSRKHLDVYIARLLNGGHLRFHFYIPGSHAFPLKRNYYVTSEAEYQAFLEELVRKPNSKVSSGCAWRNLEPKLSLKRWHQEDSLAIAVGSQEEVVNLERLRARHDQNLRVHLGNRANTRPSETIFIQDPEHPGMALRVTHEQLWAWARVLQQRTAGNVTPANEHVNLDHPPRGANWVWEPRASISPIKSRSGPSTPLPGAFGLPSASTAPSPAIFGNRAAQPPATPSGSVTGPAVVNPSISAGPASASAPVAPATPLNPDIHPALVADDHSWIMNSLPSTILGSAASSEIDFLPPDNSHLVVRRSSAVSESSIKYLDESISQPLDSGLGEPGPSRKVARSPHGTAGFKGKGKGRQFKRSVRECPSPSPTRKQAPLPLDPLTEAGRRMTIMEFLIHCNIEEYDSMSHSLIDGHCIKHWSFFRGQSPEDLMRIGFPRGLATQIYNGVLELEVTMTYHPSDHPPAAGPSHRK</sequence>
<evidence type="ECO:0000256" key="1">
    <source>
        <dbReference type="SAM" id="MobiDB-lite"/>
    </source>
</evidence>